<keyword evidence="2" id="KW-1185">Reference proteome</keyword>
<reference evidence="1 2" key="1">
    <citation type="submission" date="2013-02" db="EMBL/GenBank/DDBJ databases">
        <title>A novel strain isolated from Lonar lake, Maharashtra, India.</title>
        <authorList>
            <person name="Singh A."/>
        </authorList>
    </citation>
    <scope>NUCLEOTIDE SEQUENCE [LARGE SCALE GENOMIC DNA]</scope>
    <source>
        <strain evidence="1 2">AK24</strain>
    </source>
</reference>
<protein>
    <recommendedName>
        <fullName evidence="3">Outer membrane protein beta-barrel domain-containing protein</fullName>
    </recommendedName>
</protein>
<comment type="caution">
    <text evidence="1">The sequence shown here is derived from an EMBL/GenBank/DDBJ whole genome shotgun (WGS) entry which is preliminary data.</text>
</comment>
<evidence type="ECO:0000313" key="1">
    <source>
        <dbReference type="EMBL" id="EON75837.1"/>
    </source>
</evidence>
<sequence length="192" mass="22004">MMLFTALGYGHGSAVSRGGNSLELWTGGAQCQVYYRDRRVRFWQFGWAVHAEFNKRQHGEFVNFGERTDFSITLGPSVRYLLPFRIVNRRFEWDSRVQFMVVGAKVGSDYIASEPRRLKSNDRASVRDVLGAIDPFYLGNDFRIGWESGVFFPVSVGSSLGVRYVADWQQLSVSHDLQRARGDYSLVFRVQL</sequence>
<organism evidence="1 2">
    <name type="scientific">Lunatimonas lonarensis</name>
    <dbReference type="NCBI Taxonomy" id="1232681"/>
    <lineage>
        <taxon>Bacteria</taxon>
        <taxon>Pseudomonadati</taxon>
        <taxon>Bacteroidota</taxon>
        <taxon>Cytophagia</taxon>
        <taxon>Cytophagales</taxon>
        <taxon>Cyclobacteriaceae</taxon>
    </lineage>
</organism>
<dbReference type="STRING" id="1232681.ADIS_3728"/>
<gene>
    <name evidence="1" type="ORF">ADIS_3728</name>
</gene>
<dbReference type="Proteomes" id="UP000013909">
    <property type="component" value="Unassembled WGS sequence"/>
</dbReference>
<evidence type="ECO:0008006" key="3">
    <source>
        <dbReference type="Google" id="ProtNLM"/>
    </source>
</evidence>
<dbReference type="AlphaFoldDB" id="R7ZP27"/>
<dbReference type="EMBL" id="AQHR01000096">
    <property type="protein sequence ID" value="EON75837.1"/>
    <property type="molecule type" value="Genomic_DNA"/>
</dbReference>
<evidence type="ECO:0000313" key="2">
    <source>
        <dbReference type="Proteomes" id="UP000013909"/>
    </source>
</evidence>
<proteinExistence type="predicted"/>
<name>R7ZP27_9BACT</name>
<accession>R7ZP27</accession>